<dbReference type="STRING" id="400682.A0A1X7SEL4"/>
<dbReference type="InterPro" id="IPR046357">
    <property type="entry name" value="PPIase_dom_sf"/>
</dbReference>
<evidence type="ECO:0000259" key="5">
    <source>
        <dbReference type="PROSITE" id="PS50059"/>
    </source>
</evidence>
<dbReference type="EnsemblMetazoa" id="Aqu2.1.00504_001">
    <property type="protein sequence ID" value="Aqu2.1.00504_001"/>
    <property type="gene ID" value="Aqu2.1.00504"/>
</dbReference>
<dbReference type="InterPro" id="IPR001179">
    <property type="entry name" value="PPIase_FKBP_dom"/>
</dbReference>
<sequence length="95" mass="10414">MLFVSITRLEVGVASMRKEEVSQFLVKSPYAFGDMGCPPRIPPAASIAPKSVLFEVEVLSFVDHSAADSYDELPDEDKAKVSLKEIVNVANAERE</sequence>
<dbReference type="PROSITE" id="PS50059">
    <property type="entry name" value="FKBP_PPIASE"/>
    <property type="match status" value="1"/>
</dbReference>
<protein>
    <recommendedName>
        <fullName evidence="4">peptidylprolyl isomerase</fullName>
        <ecNumber evidence="4">5.2.1.8</ecNumber>
    </recommendedName>
</protein>
<dbReference type="SUPFAM" id="SSF54534">
    <property type="entry name" value="FKBP-like"/>
    <property type="match status" value="1"/>
</dbReference>
<dbReference type="PANTHER" id="PTHR46674">
    <property type="entry name" value="INACTIVE PEPTIDYL-PROLYL CIS-TRANS ISOMERASE FKBP6"/>
    <property type="match status" value="1"/>
</dbReference>
<dbReference type="GO" id="GO:0005737">
    <property type="term" value="C:cytoplasm"/>
    <property type="evidence" value="ECO:0007669"/>
    <property type="project" value="TreeGrafter"/>
</dbReference>
<comment type="similarity">
    <text evidence="1">Belongs to the FKBP6 family.</text>
</comment>
<dbReference type="OrthoDB" id="8116123at2759"/>
<dbReference type="GO" id="GO:0051879">
    <property type="term" value="F:Hsp90 protein binding"/>
    <property type="evidence" value="ECO:0007669"/>
    <property type="project" value="TreeGrafter"/>
</dbReference>
<evidence type="ECO:0000256" key="1">
    <source>
        <dbReference type="ARBA" id="ARBA00009648"/>
    </source>
</evidence>
<keyword evidence="3" id="KW-0802">TPR repeat</keyword>
<feature type="domain" description="PPIase FKBP-type" evidence="5">
    <location>
        <begin position="1"/>
        <end position="57"/>
    </location>
</feature>
<dbReference type="GO" id="GO:0007283">
    <property type="term" value="P:spermatogenesis"/>
    <property type="evidence" value="ECO:0007669"/>
    <property type="project" value="TreeGrafter"/>
</dbReference>
<dbReference type="EC" id="5.2.1.8" evidence="4"/>
<accession>A0A1X7SEL4</accession>
<comment type="catalytic activity">
    <reaction evidence="4">
        <text>[protein]-peptidylproline (omega=180) = [protein]-peptidylproline (omega=0)</text>
        <dbReference type="Rhea" id="RHEA:16237"/>
        <dbReference type="Rhea" id="RHEA-COMP:10747"/>
        <dbReference type="Rhea" id="RHEA-COMP:10748"/>
        <dbReference type="ChEBI" id="CHEBI:83833"/>
        <dbReference type="ChEBI" id="CHEBI:83834"/>
        <dbReference type="EC" id="5.2.1.8"/>
    </reaction>
</comment>
<evidence type="ECO:0000256" key="2">
    <source>
        <dbReference type="ARBA" id="ARBA00022737"/>
    </source>
</evidence>
<dbReference type="AlphaFoldDB" id="A0A1X7SEL4"/>
<organism evidence="6">
    <name type="scientific">Amphimedon queenslandica</name>
    <name type="common">Sponge</name>
    <dbReference type="NCBI Taxonomy" id="400682"/>
    <lineage>
        <taxon>Eukaryota</taxon>
        <taxon>Metazoa</taxon>
        <taxon>Porifera</taxon>
        <taxon>Demospongiae</taxon>
        <taxon>Heteroscleromorpha</taxon>
        <taxon>Haplosclerida</taxon>
        <taxon>Niphatidae</taxon>
        <taxon>Amphimedon</taxon>
    </lineage>
</organism>
<dbReference type="InterPro" id="IPR042282">
    <property type="entry name" value="FKBP6/shu"/>
</dbReference>
<evidence type="ECO:0000256" key="3">
    <source>
        <dbReference type="ARBA" id="ARBA00022803"/>
    </source>
</evidence>
<evidence type="ECO:0000313" key="6">
    <source>
        <dbReference type="EnsemblMetazoa" id="Aqu2.1.00504_001"/>
    </source>
</evidence>
<dbReference type="PANTHER" id="PTHR46674:SF1">
    <property type="entry name" value="INACTIVE PEPTIDYL-PROLYL CIS-TRANS ISOMERASE FKBP6"/>
    <property type="match status" value="1"/>
</dbReference>
<keyword evidence="2" id="KW-0677">Repeat</keyword>
<keyword evidence="4" id="KW-0413">Isomerase</keyword>
<dbReference type="Gene3D" id="3.10.50.40">
    <property type="match status" value="1"/>
</dbReference>
<dbReference type="Pfam" id="PF00254">
    <property type="entry name" value="FKBP_C"/>
    <property type="match status" value="1"/>
</dbReference>
<reference evidence="6" key="1">
    <citation type="submission" date="2017-05" db="UniProtKB">
        <authorList>
            <consortium name="EnsemblMetazoa"/>
        </authorList>
    </citation>
    <scope>IDENTIFICATION</scope>
</reference>
<proteinExistence type="inferred from homology"/>
<evidence type="ECO:0000256" key="4">
    <source>
        <dbReference type="PROSITE-ProRule" id="PRU00277"/>
    </source>
</evidence>
<dbReference type="GO" id="GO:0003755">
    <property type="term" value="F:peptidyl-prolyl cis-trans isomerase activity"/>
    <property type="evidence" value="ECO:0007669"/>
    <property type="project" value="UniProtKB-KW"/>
</dbReference>
<keyword evidence="4" id="KW-0697">Rotamase</keyword>
<name>A0A1X7SEL4_AMPQE</name>
<dbReference type="InParanoid" id="A0A1X7SEL4"/>